<protein>
    <submittedName>
        <fullName evidence="2">Uncharacterized protein</fullName>
    </submittedName>
</protein>
<evidence type="ECO:0000313" key="3">
    <source>
        <dbReference type="Proteomes" id="UP001301958"/>
    </source>
</evidence>
<proteinExistence type="predicted"/>
<dbReference type="AlphaFoldDB" id="A0AAN7BFW1"/>
<feature type="compositionally biased region" description="Polar residues" evidence="1">
    <location>
        <begin position="210"/>
        <end position="228"/>
    </location>
</feature>
<feature type="compositionally biased region" description="Basic and acidic residues" evidence="1">
    <location>
        <begin position="188"/>
        <end position="206"/>
    </location>
</feature>
<comment type="caution">
    <text evidence="2">The sequence shown here is derived from an EMBL/GenBank/DDBJ whole genome shotgun (WGS) entry which is preliminary data.</text>
</comment>
<evidence type="ECO:0000313" key="2">
    <source>
        <dbReference type="EMBL" id="KAK4222564.1"/>
    </source>
</evidence>
<sequence>MYEYRHVQSAHIAHFINIQHMELMAILEAMSIAKELRKSATSDWSTRRINKLDVIVFTDSFKSLERISKGQELKHVKLSTAVLQPIIGELIYNSHRLKDLGDVDLGSGRYYQNMGQVVQKENLEIIKKISILKAKTGEVSHKRSRIVEQEPDNTLVKPEVKVQAETKNEPKAAQVKDKEEAETETEDSGLKGKSEETSSSESEKGCSEIPDSNQKSLSEEQTTDSRGSNLDWLLL</sequence>
<accession>A0AAN7BFW1</accession>
<dbReference type="EMBL" id="MU865465">
    <property type="protein sequence ID" value="KAK4222564.1"/>
    <property type="molecule type" value="Genomic_DNA"/>
</dbReference>
<gene>
    <name evidence="2" type="ORF">QBC38DRAFT_448170</name>
</gene>
<evidence type="ECO:0000256" key="1">
    <source>
        <dbReference type="SAM" id="MobiDB-lite"/>
    </source>
</evidence>
<reference evidence="2" key="2">
    <citation type="submission" date="2023-05" db="EMBL/GenBank/DDBJ databases">
        <authorList>
            <consortium name="Lawrence Berkeley National Laboratory"/>
            <person name="Steindorff A."/>
            <person name="Hensen N."/>
            <person name="Bonometti L."/>
            <person name="Westerberg I."/>
            <person name="Brannstrom I.O."/>
            <person name="Guillou S."/>
            <person name="Cros-Aarteil S."/>
            <person name="Calhoun S."/>
            <person name="Haridas S."/>
            <person name="Kuo A."/>
            <person name="Mondo S."/>
            <person name="Pangilinan J."/>
            <person name="Riley R."/>
            <person name="Labutti K."/>
            <person name="Andreopoulos B."/>
            <person name="Lipzen A."/>
            <person name="Chen C."/>
            <person name="Yanf M."/>
            <person name="Daum C."/>
            <person name="Ng V."/>
            <person name="Clum A."/>
            <person name="Ohm R."/>
            <person name="Martin F."/>
            <person name="Silar P."/>
            <person name="Natvig D."/>
            <person name="Lalanne C."/>
            <person name="Gautier V."/>
            <person name="Ament-Velasquez S.L."/>
            <person name="Kruys A."/>
            <person name="Hutchinson M.I."/>
            <person name="Powell A.J."/>
            <person name="Barry K."/>
            <person name="Miller A.N."/>
            <person name="Grigoriev I.V."/>
            <person name="Debuchy R."/>
            <person name="Gladieux P."/>
            <person name="Thoren M.H."/>
            <person name="Johannesson H."/>
        </authorList>
    </citation>
    <scope>NUCLEOTIDE SEQUENCE</scope>
    <source>
        <strain evidence="2">CBS 990.96</strain>
    </source>
</reference>
<keyword evidence="3" id="KW-1185">Reference proteome</keyword>
<dbReference type="Proteomes" id="UP001301958">
    <property type="component" value="Unassembled WGS sequence"/>
</dbReference>
<feature type="compositionally biased region" description="Basic and acidic residues" evidence="1">
    <location>
        <begin position="162"/>
        <end position="179"/>
    </location>
</feature>
<organism evidence="2 3">
    <name type="scientific">Podospora fimiseda</name>
    <dbReference type="NCBI Taxonomy" id="252190"/>
    <lineage>
        <taxon>Eukaryota</taxon>
        <taxon>Fungi</taxon>
        <taxon>Dikarya</taxon>
        <taxon>Ascomycota</taxon>
        <taxon>Pezizomycotina</taxon>
        <taxon>Sordariomycetes</taxon>
        <taxon>Sordariomycetidae</taxon>
        <taxon>Sordariales</taxon>
        <taxon>Podosporaceae</taxon>
        <taxon>Podospora</taxon>
    </lineage>
</organism>
<name>A0AAN7BFW1_9PEZI</name>
<reference evidence="2" key="1">
    <citation type="journal article" date="2023" name="Mol. Phylogenet. Evol.">
        <title>Genome-scale phylogeny and comparative genomics of the fungal order Sordariales.</title>
        <authorList>
            <person name="Hensen N."/>
            <person name="Bonometti L."/>
            <person name="Westerberg I."/>
            <person name="Brannstrom I.O."/>
            <person name="Guillou S."/>
            <person name="Cros-Aarteil S."/>
            <person name="Calhoun S."/>
            <person name="Haridas S."/>
            <person name="Kuo A."/>
            <person name="Mondo S."/>
            <person name="Pangilinan J."/>
            <person name="Riley R."/>
            <person name="LaButti K."/>
            <person name="Andreopoulos B."/>
            <person name="Lipzen A."/>
            <person name="Chen C."/>
            <person name="Yan M."/>
            <person name="Daum C."/>
            <person name="Ng V."/>
            <person name="Clum A."/>
            <person name="Steindorff A."/>
            <person name="Ohm R.A."/>
            <person name="Martin F."/>
            <person name="Silar P."/>
            <person name="Natvig D.O."/>
            <person name="Lalanne C."/>
            <person name="Gautier V."/>
            <person name="Ament-Velasquez S.L."/>
            <person name="Kruys A."/>
            <person name="Hutchinson M.I."/>
            <person name="Powell A.J."/>
            <person name="Barry K."/>
            <person name="Miller A.N."/>
            <person name="Grigoriev I.V."/>
            <person name="Debuchy R."/>
            <person name="Gladieux P."/>
            <person name="Hiltunen Thoren M."/>
            <person name="Johannesson H."/>
        </authorList>
    </citation>
    <scope>NUCLEOTIDE SEQUENCE</scope>
    <source>
        <strain evidence="2">CBS 990.96</strain>
    </source>
</reference>
<feature type="region of interest" description="Disordered" evidence="1">
    <location>
        <begin position="162"/>
        <end position="235"/>
    </location>
</feature>